<organism evidence="1 2">
    <name type="scientific">Nocardioides guangzhouensis</name>
    <dbReference type="NCBI Taxonomy" id="2497878"/>
    <lineage>
        <taxon>Bacteria</taxon>
        <taxon>Bacillati</taxon>
        <taxon>Actinomycetota</taxon>
        <taxon>Actinomycetes</taxon>
        <taxon>Propionibacteriales</taxon>
        <taxon>Nocardioidaceae</taxon>
        <taxon>Nocardioides</taxon>
    </lineage>
</organism>
<dbReference type="SUPFAM" id="SSF55144">
    <property type="entry name" value="LigT-like"/>
    <property type="match status" value="1"/>
</dbReference>
<dbReference type="EMBL" id="SDKM01000046">
    <property type="protein sequence ID" value="RYP82473.1"/>
    <property type="molecule type" value="Genomic_DNA"/>
</dbReference>
<dbReference type="Proteomes" id="UP000295198">
    <property type="component" value="Unassembled WGS sequence"/>
</dbReference>
<reference evidence="1 2" key="1">
    <citation type="submission" date="2019-01" db="EMBL/GenBank/DDBJ databases">
        <title>Nocardioides guangzhouensis sp. nov., an actinobacterium isolated from soil.</title>
        <authorList>
            <person name="Fu Y."/>
            <person name="Cai Y."/>
            <person name="Lin Z."/>
            <person name="Chen P."/>
        </authorList>
    </citation>
    <scope>NUCLEOTIDE SEQUENCE [LARGE SCALE GENOMIC DNA]</scope>
    <source>
        <strain evidence="1 2">130</strain>
    </source>
</reference>
<dbReference type="Gene3D" id="3.90.1140.10">
    <property type="entry name" value="Cyclic phosphodiesterase"/>
    <property type="match status" value="1"/>
</dbReference>
<evidence type="ECO:0000313" key="2">
    <source>
        <dbReference type="Proteomes" id="UP000295198"/>
    </source>
</evidence>
<name>A0A4Q4Z472_9ACTN</name>
<dbReference type="InterPro" id="IPR009097">
    <property type="entry name" value="Cyclic_Pdiesterase"/>
</dbReference>
<dbReference type="Pfam" id="PF13563">
    <property type="entry name" value="2_5_RNA_ligase2"/>
    <property type="match status" value="1"/>
</dbReference>
<dbReference type="AlphaFoldDB" id="A0A4Q4Z472"/>
<dbReference type="GO" id="GO:0016874">
    <property type="term" value="F:ligase activity"/>
    <property type="evidence" value="ECO:0007669"/>
    <property type="project" value="UniProtKB-KW"/>
</dbReference>
<evidence type="ECO:0000313" key="1">
    <source>
        <dbReference type="EMBL" id="RYP82473.1"/>
    </source>
</evidence>
<proteinExistence type="predicted"/>
<dbReference type="OrthoDB" id="3397424at2"/>
<protein>
    <submittedName>
        <fullName evidence="1">2'-5' RNA ligase family protein</fullName>
    </submittedName>
</protein>
<sequence>MVQALELTFDRRTDDAVRAQWDVLKDAGLPSLARHTGPTNRPHVTLDTREEVAADAERALTPIALRLPIELLIGAPLLFHARRRWVLARHIVVDRPLLELHAHAQAVLGNGGSPLTSPGRWVPHLTLARGVFDDQLTEALKMVAVAPPITAIALRLRRWDSEAGRAWDVEP</sequence>
<gene>
    <name evidence="1" type="ORF">EKO23_21600</name>
</gene>
<keyword evidence="2" id="KW-1185">Reference proteome</keyword>
<keyword evidence="1" id="KW-0436">Ligase</keyword>
<accession>A0A4Q4Z472</accession>
<dbReference type="RefSeq" id="WP_134720553.1">
    <property type="nucleotide sequence ID" value="NZ_SDKM01000046.1"/>
</dbReference>
<comment type="caution">
    <text evidence="1">The sequence shown here is derived from an EMBL/GenBank/DDBJ whole genome shotgun (WGS) entry which is preliminary data.</text>
</comment>